<dbReference type="AlphaFoldDB" id="A0A3D8T477"/>
<dbReference type="InterPro" id="IPR046869">
    <property type="entry name" value="SLM1/RGC1-like_PH"/>
</dbReference>
<dbReference type="InterPro" id="IPR027267">
    <property type="entry name" value="AH/BAR_dom_sf"/>
</dbReference>
<dbReference type="GeneID" id="38111045"/>
<evidence type="ECO:0000256" key="2">
    <source>
        <dbReference type="SAM" id="MobiDB-lite"/>
    </source>
</evidence>
<dbReference type="Pfam" id="PF20400">
    <property type="entry name" value="BAR_4"/>
    <property type="match status" value="1"/>
</dbReference>
<evidence type="ECO:0000313" key="4">
    <source>
        <dbReference type="EMBL" id="RDW93353.1"/>
    </source>
</evidence>
<feature type="compositionally biased region" description="Low complexity" evidence="2">
    <location>
        <begin position="438"/>
        <end position="466"/>
    </location>
</feature>
<protein>
    <recommendedName>
        <fullName evidence="3">PH domain-containing protein</fullName>
    </recommendedName>
</protein>
<proteinExistence type="predicted"/>
<dbReference type="PROSITE" id="PS50003">
    <property type="entry name" value="PH_DOMAIN"/>
    <property type="match status" value="1"/>
</dbReference>
<dbReference type="OrthoDB" id="2264563at2759"/>
<reference evidence="4 5" key="1">
    <citation type="journal article" date="2018" name="IMA Fungus">
        <title>IMA Genome-F 9: Draft genome sequence of Annulohypoxylon stygium, Aspergillus mulundensis, Berkeleyomyces basicola (syn. Thielaviopsis basicola), Ceratocystis smalleyi, two Cercospora beticola strains, Coleophoma cylindrospora, Fusarium fracticaudum, Phialophora cf. hyalina, and Morchella septimelata.</title>
        <authorList>
            <person name="Wingfield B.D."/>
            <person name="Bills G.F."/>
            <person name="Dong Y."/>
            <person name="Huang W."/>
            <person name="Nel W.J."/>
            <person name="Swalarsk-Parry B.S."/>
            <person name="Vaghefi N."/>
            <person name="Wilken P.M."/>
            <person name="An Z."/>
            <person name="de Beer Z.W."/>
            <person name="De Vos L."/>
            <person name="Chen L."/>
            <person name="Duong T.A."/>
            <person name="Gao Y."/>
            <person name="Hammerbacher A."/>
            <person name="Kikkert J.R."/>
            <person name="Li Y."/>
            <person name="Li H."/>
            <person name="Li K."/>
            <person name="Li Q."/>
            <person name="Liu X."/>
            <person name="Ma X."/>
            <person name="Naidoo K."/>
            <person name="Pethybridge S.J."/>
            <person name="Sun J."/>
            <person name="Steenkamp E.T."/>
            <person name="van der Nest M.A."/>
            <person name="van Wyk S."/>
            <person name="Wingfield M.J."/>
            <person name="Xiong C."/>
            <person name="Yue Q."/>
            <person name="Zhang X."/>
        </authorList>
    </citation>
    <scope>NUCLEOTIDE SEQUENCE [LARGE SCALE GENOMIC DNA]</scope>
    <source>
        <strain evidence="4 5">DSM 5745</strain>
    </source>
</reference>
<dbReference type="PANTHER" id="PTHR31941">
    <property type="entry name" value="CYTOSKELETAL SIGNALING PROTEIN SLM1"/>
    <property type="match status" value="1"/>
</dbReference>
<dbReference type="InterPro" id="IPR043453">
    <property type="entry name" value="Slm1_PH"/>
</dbReference>
<feature type="region of interest" description="Disordered" evidence="2">
    <location>
        <begin position="1"/>
        <end position="45"/>
    </location>
</feature>
<dbReference type="EMBL" id="PVWQ01000001">
    <property type="protein sequence ID" value="RDW93353.1"/>
    <property type="molecule type" value="Genomic_DNA"/>
</dbReference>
<dbReference type="PANTHER" id="PTHR31941:SF1">
    <property type="entry name" value="CYTOSKELETAL SIGNALING PROTEIN SLM1"/>
    <property type="match status" value="1"/>
</dbReference>
<dbReference type="Proteomes" id="UP000256690">
    <property type="component" value="Unassembled WGS sequence"/>
</dbReference>
<feature type="compositionally biased region" description="Polar residues" evidence="2">
    <location>
        <begin position="14"/>
        <end position="25"/>
    </location>
</feature>
<dbReference type="Pfam" id="PF20399">
    <property type="entry name" value="PH_20"/>
    <property type="match status" value="1"/>
</dbReference>
<dbReference type="InterPro" id="IPR046868">
    <property type="entry name" value="BAR_4"/>
</dbReference>
<dbReference type="SUPFAM" id="SSF50729">
    <property type="entry name" value="PH domain-like"/>
    <property type="match status" value="1"/>
</dbReference>
<evidence type="ECO:0000313" key="5">
    <source>
        <dbReference type="Proteomes" id="UP000256690"/>
    </source>
</evidence>
<evidence type="ECO:0000259" key="3">
    <source>
        <dbReference type="PROSITE" id="PS50003"/>
    </source>
</evidence>
<dbReference type="SMART" id="SM00233">
    <property type="entry name" value="PH"/>
    <property type="match status" value="1"/>
</dbReference>
<dbReference type="Gene3D" id="2.30.29.30">
    <property type="entry name" value="Pleckstrin-homology domain (PH domain)/Phosphotyrosine-binding domain (PTB)"/>
    <property type="match status" value="1"/>
</dbReference>
<dbReference type="Gene3D" id="1.20.1270.60">
    <property type="entry name" value="Arfaptin homology (AH) domain/BAR domain"/>
    <property type="match status" value="1"/>
</dbReference>
<comment type="caution">
    <text evidence="4">The sequence shown here is derived from an EMBL/GenBank/DDBJ whole genome shotgun (WGS) entry which is preliminary data.</text>
</comment>
<feature type="compositionally biased region" description="Low complexity" evidence="2">
    <location>
        <begin position="505"/>
        <end position="519"/>
    </location>
</feature>
<feature type="domain" description="PH" evidence="3">
    <location>
        <begin position="315"/>
        <end position="426"/>
    </location>
</feature>
<accession>A0A3D8T477</accession>
<sequence>MSATSSPVEARLPTRSNTMRTVSTGTERRASVSDDEAIPGGDSNETTNLLVERLRAWKHMCGYLEDYVSVTAKVQRGMSKDYEKVLKTVNEPLKEGHHFSQSAGGVSSFFENIRANTQGMINLYAEGEKNLKSSVLPTLEKLHKEIKAKAKELQTGASKGAKAVEKARNITQKHIDLLAQQTAALDSAAGNKLNTSHDPYIVRRGITHRLNKQVIEENNNRQETITVQNNFQQFEAHVLQTIQAAMEQLVVFITGQSERHRTMYSDILGNLQRIPAEFEWVNFMTRNAAALVDPDAPPRSISNISFANQDHPTTQPLISGTLQRKSRMALKGFSSFFYVVTPARYLHEFKDNDDFNRDPAPEISLFLPDSHIVSIDEVKQTFTIKGKDVSSNAVGNAFHTNSEFVFKASSAADAKEWVNILKEAANTPIATTTAATAAAVSPSSATSPTSPGAASATAPGAAQPPAYEKESSAGSPPAVSRTNTTTTTGSLGEKVTSPVAEKTEATATGAGTGPASAAGAEKDFA</sequence>
<gene>
    <name evidence="4" type="ORF">DSM5745_00675</name>
</gene>
<name>A0A3D8T477_9EURO</name>
<organism evidence="4 5">
    <name type="scientific">Aspergillus mulundensis</name>
    <dbReference type="NCBI Taxonomy" id="1810919"/>
    <lineage>
        <taxon>Eukaryota</taxon>
        <taxon>Fungi</taxon>
        <taxon>Dikarya</taxon>
        <taxon>Ascomycota</taxon>
        <taxon>Pezizomycotina</taxon>
        <taxon>Eurotiomycetes</taxon>
        <taxon>Eurotiomycetidae</taxon>
        <taxon>Eurotiales</taxon>
        <taxon>Aspergillaceae</taxon>
        <taxon>Aspergillus</taxon>
        <taxon>Aspergillus subgen. Nidulantes</taxon>
    </lineage>
</organism>
<dbReference type="RefSeq" id="XP_026608536.1">
    <property type="nucleotide sequence ID" value="XM_026742691.1"/>
</dbReference>
<keyword evidence="1" id="KW-0597">Phosphoprotein</keyword>
<dbReference type="CDD" id="cd13311">
    <property type="entry name" value="PH_Slm1"/>
    <property type="match status" value="1"/>
</dbReference>
<dbReference type="STRING" id="1810919.A0A3D8T477"/>
<evidence type="ECO:0000256" key="1">
    <source>
        <dbReference type="ARBA" id="ARBA00022553"/>
    </source>
</evidence>
<feature type="region of interest" description="Disordered" evidence="2">
    <location>
        <begin position="438"/>
        <end position="525"/>
    </location>
</feature>
<keyword evidence="5" id="KW-1185">Reference proteome</keyword>
<dbReference type="InterPro" id="IPR011993">
    <property type="entry name" value="PH-like_dom_sf"/>
</dbReference>
<dbReference type="SUPFAM" id="SSF103657">
    <property type="entry name" value="BAR/IMD domain-like"/>
    <property type="match status" value="1"/>
</dbReference>
<dbReference type="InterPro" id="IPR001849">
    <property type="entry name" value="PH_domain"/>
</dbReference>